<accession>A0A2S5DJP6</accession>
<organism evidence="1 2">
    <name type="scientific">Chromobacterium alticapitis</name>
    <dbReference type="NCBI Taxonomy" id="2073169"/>
    <lineage>
        <taxon>Bacteria</taxon>
        <taxon>Pseudomonadati</taxon>
        <taxon>Pseudomonadota</taxon>
        <taxon>Betaproteobacteria</taxon>
        <taxon>Neisseriales</taxon>
        <taxon>Chromobacteriaceae</taxon>
        <taxon>Chromobacterium</taxon>
    </lineage>
</organism>
<dbReference type="AlphaFoldDB" id="A0A2S5DJP6"/>
<evidence type="ECO:0000313" key="2">
    <source>
        <dbReference type="Proteomes" id="UP000237082"/>
    </source>
</evidence>
<sequence>MPPLALPKKDMDPQLVDTQPASVEAWLERLPYADLLECGRLLAQALYHLGRAPIEPMQRYKLLKLYLKALDRYYPLLERETEHSDILASPKSRQLAVVGVKLFANLFVDFKQTLNEKLARQGLMEREQPKIELLLYTMMAARQCLNICQQYYCPLPDGFWLDCHQLYALALERGWHERSLANDDTLADIYRQILLLGLTATNRLSPAEMTLARQLVYDLARHVALQPVRELSDSRHGYLLDPLEDAPPRYLPAAAGSLQDHCYLLDLSGPLASMRRSLEQLQKTGASPGGGMVGEEIQLLAQLSETWQRPRRRKHARESAQAVMEVVAGTAQIWHRLNGDSWQLPGAGDEEESSHLRPPPLPCLLVIVNQSESGYLLRGIPREQPLRAGELLLINPPDQPEAARLCTVRWVLMQPSGKELECGVEILAAHARPALAMPSITHNGDAYQRCLLLPARDGKPEALQMMGRPFSQLREFRLRDANGERLIRSTRLQQQSPYFQLMEFRPSELF</sequence>
<comment type="caution">
    <text evidence="1">The sequence shown here is derived from an EMBL/GenBank/DDBJ whole genome shotgun (WGS) entry which is preliminary data.</text>
</comment>
<reference evidence="2" key="1">
    <citation type="submission" date="2018-02" db="EMBL/GenBank/DDBJ databases">
        <authorList>
            <person name="O'Hara-Hanley K."/>
            <person name="Soby S."/>
        </authorList>
    </citation>
    <scope>NUCLEOTIDE SEQUENCE [LARGE SCALE GENOMIC DNA]</scope>
    <source>
        <strain evidence="2">MWU14-2602</strain>
    </source>
</reference>
<name>A0A2S5DJP6_9NEIS</name>
<evidence type="ECO:0000313" key="1">
    <source>
        <dbReference type="EMBL" id="POZ63296.1"/>
    </source>
</evidence>
<dbReference type="Proteomes" id="UP000237082">
    <property type="component" value="Unassembled WGS sequence"/>
</dbReference>
<proteinExistence type="predicted"/>
<evidence type="ECO:0008006" key="3">
    <source>
        <dbReference type="Google" id="ProtNLM"/>
    </source>
</evidence>
<dbReference type="EMBL" id="PQWB01000017">
    <property type="protein sequence ID" value="POZ63296.1"/>
    <property type="molecule type" value="Genomic_DNA"/>
</dbReference>
<keyword evidence="2" id="KW-1185">Reference proteome</keyword>
<gene>
    <name evidence="1" type="ORF">C2I19_05710</name>
</gene>
<protein>
    <recommendedName>
        <fullName evidence="3">Molecular chaperone</fullName>
    </recommendedName>
</protein>